<evidence type="ECO:0000313" key="3">
    <source>
        <dbReference type="Proteomes" id="UP000199227"/>
    </source>
</evidence>
<reference evidence="2 3" key="1">
    <citation type="submission" date="2016-10" db="EMBL/GenBank/DDBJ databases">
        <authorList>
            <person name="de Groot N.N."/>
        </authorList>
    </citation>
    <scope>NUCLEOTIDE SEQUENCE [LARGE SCALE GENOMIC DNA]</scope>
    <source>
        <strain evidence="2 3">EP1-55-1</strain>
    </source>
</reference>
<accession>A0A1I5M2Q8</accession>
<name>A0A1I5M2Q8_9BACT</name>
<protein>
    <recommendedName>
        <fullName evidence="1">Spermatogenesis-associated protein 20-like TRX domain-containing protein</fullName>
    </recommendedName>
</protein>
<evidence type="ECO:0000313" key="2">
    <source>
        <dbReference type="EMBL" id="SFP03236.1"/>
    </source>
</evidence>
<dbReference type="InterPro" id="IPR024705">
    <property type="entry name" value="Ssp411"/>
</dbReference>
<dbReference type="EMBL" id="FOXB01000004">
    <property type="protein sequence ID" value="SFP03236.1"/>
    <property type="molecule type" value="Genomic_DNA"/>
</dbReference>
<dbReference type="Pfam" id="PF03190">
    <property type="entry name" value="Thioredox_DsbH"/>
    <property type="match status" value="1"/>
</dbReference>
<gene>
    <name evidence="2" type="ORF">SAMN05216234_104124</name>
</gene>
<organism evidence="2 3">
    <name type="scientific">Hydrogenimonas thermophila</name>
    <dbReference type="NCBI Taxonomy" id="223786"/>
    <lineage>
        <taxon>Bacteria</taxon>
        <taxon>Pseudomonadati</taxon>
        <taxon>Campylobacterota</taxon>
        <taxon>Epsilonproteobacteria</taxon>
        <taxon>Campylobacterales</taxon>
        <taxon>Hydrogenimonadaceae</taxon>
        <taxon>Hydrogenimonas</taxon>
    </lineage>
</organism>
<sequence length="122" mass="14805">MRYFILSLVFILELLANKYTYTNQLIDEPSPYLQQHAHNPVNWYPWGEEAFEKAKREHKPIFLSIGYSTCHWCHVMAHESFEDPKIAEIINRWFVPVKVDREEMPHLDKYYQKIFTLLHHRS</sequence>
<dbReference type="AlphaFoldDB" id="A0A1I5M2Q8"/>
<dbReference type="SUPFAM" id="SSF52833">
    <property type="entry name" value="Thioredoxin-like"/>
    <property type="match status" value="1"/>
</dbReference>
<dbReference type="PANTHER" id="PTHR42899">
    <property type="entry name" value="SPERMATOGENESIS-ASSOCIATED PROTEIN 20"/>
    <property type="match status" value="1"/>
</dbReference>
<proteinExistence type="predicted"/>
<dbReference type="Proteomes" id="UP000199227">
    <property type="component" value="Unassembled WGS sequence"/>
</dbReference>
<dbReference type="PANTHER" id="PTHR42899:SF1">
    <property type="entry name" value="SPERMATOGENESIS-ASSOCIATED PROTEIN 20"/>
    <property type="match status" value="1"/>
</dbReference>
<keyword evidence="3" id="KW-1185">Reference proteome</keyword>
<dbReference type="STRING" id="223786.SAMN05216234_104124"/>
<feature type="domain" description="Spermatogenesis-associated protein 20-like TRX" evidence="1">
    <location>
        <begin position="22"/>
        <end position="120"/>
    </location>
</feature>
<evidence type="ECO:0000259" key="1">
    <source>
        <dbReference type="Pfam" id="PF03190"/>
    </source>
</evidence>
<dbReference type="OrthoDB" id="9762614at2"/>
<dbReference type="InterPro" id="IPR036249">
    <property type="entry name" value="Thioredoxin-like_sf"/>
</dbReference>
<dbReference type="RefSeq" id="WP_092910917.1">
    <property type="nucleotide sequence ID" value="NZ_FOXB01000004.1"/>
</dbReference>
<dbReference type="Gene3D" id="3.40.30.10">
    <property type="entry name" value="Glutaredoxin"/>
    <property type="match status" value="1"/>
</dbReference>
<dbReference type="InterPro" id="IPR004879">
    <property type="entry name" value="Ssp411-like_TRX"/>
</dbReference>